<dbReference type="InterPro" id="IPR049855">
    <property type="entry name" value="DotG/IcmE-like_C"/>
</dbReference>
<dbReference type="RefSeq" id="WP_147882483.1">
    <property type="nucleotide sequence ID" value="NZ_VOUQ01000015.1"/>
</dbReference>
<accession>A0A5C7BY03</accession>
<feature type="transmembrane region" description="Helical" evidence="2">
    <location>
        <begin position="16"/>
        <end position="36"/>
    </location>
</feature>
<keyword evidence="2" id="KW-0472">Membrane</keyword>
<comment type="caution">
    <text evidence="3">The sequence shown here is derived from an EMBL/GenBank/DDBJ whole genome shotgun (WGS) entry which is preliminary data.</text>
</comment>
<organism evidence="3 4">
    <name type="scientific">Serratia marcescens</name>
    <dbReference type="NCBI Taxonomy" id="615"/>
    <lineage>
        <taxon>Bacteria</taxon>
        <taxon>Pseudomonadati</taxon>
        <taxon>Pseudomonadota</taxon>
        <taxon>Gammaproteobacteria</taxon>
        <taxon>Enterobacterales</taxon>
        <taxon>Yersiniaceae</taxon>
        <taxon>Serratia</taxon>
    </lineage>
</organism>
<evidence type="ECO:0000256" key="2">
    <source>
        <dbReference type="SAM" id="Phobius"/>
    </source>
</evidence>
<dbReference type="CDD" id="cd16431">
    <property type="entry name" value="IcmE"/>
    <property type="match status" value="1"/>
</dbReference>
<feature type="region of interest" description="Disordered" evidence="1">
    <location>
        <begin position="98"/>
        <end position="125"/>
    </location>
</feature>
<dbReference type="AlphaFoldDB" id="A0A5C7BY03"/>
<feature type="compositionally biased region" description="Basic and acidic residues" evidence="1">
    <location>
        <begin position="61"/>
        <end position="76"/>
    </location>
</feature>
<evidence type="ECO:0008006" key="5">
    <source>
        <dbReference type="Google" id="ProtNLM"/>
    </source>
</evidence>
<dbReference type="Proteomes" id="UP000321126">
    <property type="component" value="Unassembled WGS sequence"/>
</dbReference>
<keyword evidence="2" id="KW-0812">Transmembrane</keyword>
<keyword evidence="2" id="KW-1133">Transmembrane helix</keyword>
<sequence>MAIEQDAARDGKKTGLVIVLGLAAVAAVIYLIAGWLNRPPPPDSAYDIERVASNAAVDSPETARYRKQMHDADRHQATQAEQSGGSYIASISEAPVATQEGPLSPQPVSLDTTPAVPVTPVSGVSDDRKEALKGYLKTLGGRWRPGGVQLADRFGQPAAPGSGGSPGTQDNAFAGWSQSLPGRAPVVQTVDATTTGTADSAPAQVIVAPGSRPGAVIDSAVDSDNLNAIVLAHIPAGPLAGATLTARGIQLAGDGVTVHFTQMTLNGTGYNVDAWALTDDTLQSSVATDVSHRYFSRILLPAIAQGIGGVGQLYKDQNTQILSTNAGTITGGTGSVKGSAVAGTIVGGIGASAGQVMASDAARLPATQVRISQNQVIAVLFMKAVTDRDRTVVNPSTTGAH</sequence>
<evidence type="ECO:0000256" key="1">
    <source>
        <dbReference type="SAM" id="MobiDB-lite"/>
    </source>
</evidence>
<proteinExistence type="predicted"/>
<feature type="region of interest" description="Disordered" evidence="1">
    <location>
        <begin position="57"/>
        <end position="84"/>
    </location>
</feature>
<dbReference type="EMBL" id="VOUQ01000015">
    <property type="protein sequence ID" value="TXE28337.1"/>
    <property type="molecule type" value="Genomic_DNA"/>
</dbReference>
<evidence type="ECO:0000313" key="3">
    <source>
        <dbReference type="EMBL" id="TXE28337.1"/>
    </source>
</evidence>
<dbReference type="NCBIfam" id="NF033884">
    <property type="entry name" value="conj_TraO_IncI1"/>
    <property type="match status" value="1"/>
</dbReference>
<gene>
    <name evidence="3" type="ORF">FOT62_21470</name>
</gene>
<evidence type="ECO:0000313" key="4">
    <source>
        <dbReference type="Proteomes" id="UP000321126"/>
    </source>
</evidence>
<name>A0A5C7BY03_SERMA</name>
<reference evidence="3 4" key="1">
    <citation type="submission" date="2019-07" db="EMBL/GenBank/DDBJ databases">
        <title>Serratia strains were isolated from fresh produce.</title>
        <authorList>
            <person name="Cho G.-S."/>
            <person name="Stein M."/>
            <person name="Lee W."/>
            <person name="Suh S.H."/>
            <person name="Franz C.M.A.P."/>
        </authorList>
    </citation>
    <scope>NUCLEOTIDE SEQUENCE [LARGE SCALE GENOMIC DNA]</scope>
    <source>
        <strain evidence="3 4">S16</strain>
    </source>
</reference>
<protein>
    <recommendedName>
        <fullName evidence="5">Conjugal transfer protein TraO</fullName>
    </recommendedName>
</protein>